<comment type="subcellular location">
    <subcellularLocation>
        <location evidence="1">Cytoplasm</location>
        <location evidence="1">Cytoskeleton</location>
        <location evidence="1">Cilium axoneme</location>
    </subcellularLocation>
</comment>
<evidence type="ECO:0000256" key="3">
    <source>
        <dbReference type="ARBA" id="ARBA00022574"/>
    </source>
</evidence>
<dbReference type="SUPFAM" id="SSF50978">
    <property type="entry name" value="WD40 repeat-like"/>
    <property type="match status" value="1"/>
</dbReference>
<dbReference type="Gene3D" id="2.130.10.10">
    <property type="entry name" value="YVTN repeat-like/Quinoprotein amine dehydrogenase"/>
    <property type="match status" value="1"/>
</dbReference>
<evidence type="ECO:0000256" key="6">
    <source>
        <dbReference type="ARBA" id="ARBA00023212"/>
    </source>
</evidence>
<organism evidence="8 9">
    <name type="scientific">Knipowitschia caucasica</name>
    <name type="common">Caucasian dwarf goby</name>
    <name type="synonym">Pomatoschistus caucasicus</name>
    <dbReference type="NCBI Taxonomy" id="637954"/>
    <lineage>
        <taxon>Eukaryota</taxon>
        <taxon>Metazoa</taxon>
        <taxon>Chordata</taxon>
        <taxon>Craniata</taxon>
        <taxon>Vertebrata</taxon>
        <taxon>Euteleostomi</taxon>
        <taxon>Actinopterygii</taxon>
        <taxon>Neopterygii</taxon>
        <taxon>Teleostei</taxon>
        <taxon>Neoteleostei</taxon>
        <taxon>Acanthomorphata</taxon>
        <taxon>Gobiaria</taxon>
        <taxon>Gobiiformes</taxon>
        <taxon>Gobioidei</taxon>
        <taxon>Gobiidae</taxon>
        <taxon>Gobiinae</taxon>
        <taxon>Knipowitschia</taxon>
    </lineage>
</organism>
<keyword evidence="3" id="KW-0853">WD repeat</keyword>
<dbReference type="SMART" id="SM00320">
    <property type="entry name" value="WD40"/>
    <property type="match status" value="3"/>
</dbReference>
<evidence type="ECO:0000313" key="8">
    <source>
        <dbReference type="EMBL" id="CAL1567216.1"/>
    </source>
</evidence>
<name>A0AAV2IT09_KNICA</name>
<dbReference type="InterPro" id="IPR001680">
    <property type="entry name" value="WD40_rpt"/>
</dbReference>
<dbReference type="GO" id="GO:0005930">
    <property type="term" value="C:axoneme"/>
    <property type="evidence" value="ECO:0007669"/>
    <property type="project" value="UniProtKB-SubCell"/>
</dbReference>
<evidence type="ECO:0000256" key="4">
    <source>
        <dbReference type="ARBA" id="ARBA00022737"/>
    </source>
</evidence>
<keyword evidence="5" id="KW-0175">Coiled coil</keyword>
<keyword evidence="9" id="KW-1185">Reference proteome</keyword>
<keyword evidence="2" id="KW-0963">Cytoplasm</keyword>
<keyword evidence="4" id="KW-0677">Repeat</keyword>
<evidence type="ECO:0000256" key="2">
    <source>
        <dbReference type="ARBA" id="ARBA00022490"/>
    </source>
</evidence>
<dbReference type="InterPro" id="IPR036322">
    <property type="entry name" value="WD40_repeat_dom_sf"/>
</dbReference>
<evidence type="ECO:0000313" key="9">
    <source>
        <dbReference type="Proteomes" id="UP001497482"/>
    </source>
</evidence>
<keyword evidence="6" id="KW-0206">Cytoskeleton</keyword>
<gene>
    <name evidence="8" type="ORF">KC01_LOCUS45</name>
</gene>
<accession>A0AAV2IT09</accession>
<protein>
    <submittedName>
        <fullName evidence="8">Uncharacterized protein</fullName>
    </submittedName>
</protein>
<dbReference type="Pfam" id="PF00400">
    <property type="entry name" value="WD40"/>
    <property type="match status" value="1"/>
</dbReference>
<evidence type="ECO:0000256" key="7">
    <source>
        <dbReference type="ARBA" id="ARBA00023273"/>
    </source>
</evidence>
<dbReference type="AlphaFoldDB" id="A0AAV2IT09"/>
<evidence type="ECO:0000256" key="5">
    <source>
        <dbReference type="ARBA" id="ARBA00023054"/>
    </source>
</evidence>
<dbReference type="PANTHER" id="PTHR14885">
    <property type="entry name" value="CILIA- AND FLAGELLA-ASSOCIATED PROTEIN 43-RELATED"/>
    <property type="match status" value="1"/>
</dbReference>
<proteinExistence type="predicted"/>
<evidence type="ECO:0000256" key="1">
    <source>
        <dbReference type="ARBA" id="ARBA00004430"/>
    </source>
</evidence>
<dbReference type="Proteomes" id="UP001497482">
    <property type="component" value="Chromosome 1"/>
</dbReference>
<dbReference type="PANTHER" id="PTHR14885:SF3">
    <property type="entry name" value="CILIA- AND FLAGELLA-ASSOCIATED PROTEIN 44"/>
    <property type="match status" value="1"/>
</dbReference>
<dbReference type="EMBL" id="OZ035823">
    <property type="protein sequence ID" value="CAL1567216.1"/>
    <property type="molecule type" value="Genomic_DNA"/>
</dbReference>
<keyword evidence="7" id="KW-0966">Cell projection</keyword>
<reference evidence="8 9" key="1">
    <citation type="submission" date="2024-04" db="EMBL/GenBank/DDBJ databases">
        <authorList>
            <person name="Waldvogel A.-M."/>
            <person name="Schoenle A."/>
        </authorList>
    </citation>
    <scope>NUCLEOTIDE SEQUENCE [LARGE SCALE GENOMIC DNA]</scope>
</reference>
<dbReference type="GO" id="GO:0003341">
    <property type="term" value="P:cilium movement"/>
    <property type="evidence" value="ECO:0007669"/>
    <property type="project" value="UniProtKB-ARBA"/>
</dbReference>
<dbReference type="InterPro" id="IPR015943">
    <property type="entry name" value="WD40/YVTN_repeat-like_dom_sf"/>
</dbReference>
<sequence>MNHLLINVRKTKEMNHLLINVRKTKEMNHLLINVRKTKEMNHLLINAGKTKEMNHLLINVRKTKEMNHLLINAGKTKEMNHLLINVGRTKEMNHLLINAGKTKEMNHLLINGWDLDCITGAKTQGEGCRFELEPMNELLIGHNVSLSSVVRSAEKDASIWYAQDAMGAIWKLDLSFTHTTPDPECVLQFHCGAIQGLDVSCYSLMASTALDRSVKVFDFLSNKELTSFHFNTRGTTLCWAPPQVEQGRGLLVVGFDDGVVRLLDVYDPQRLHAVPAVLGQSHKGAAELRLRQALKAHSQRVTCVAFSCEGDLLTTACASECLCE</sequence>